<comment type="similarity">
    <text evidence="2">Belongs to the malectin family.</text>
</comment>
<comment type="subcellular location">
    <subcellularLocation>
        <location evidence="1">Endoplasmic reticulum membrane</location>
        <topology evidence="1">Single-pass type I membrane protein</topology>
    </subcellularLocation>
</comment>
<dbReference type="Pfam" id="PF11721">
    <property type="entry name" value="Malectin"/>
    <property type="match status" value="1"/>
</dbReference>
<evidence type="ECO:0000256" key="1">
    <source>
        <dbReference type="ARBA" id="ARBA00004115"/>
    </source>
</evidence>
<dbReference type="AlphaFoldDB" id="A0A3S5ABM4"/>
<keyword evidence="12" id="KW-1185">Reference proteome</keyword>
<reference evidence="11" key="1">
    <citation type="submission" date="2018-11" db="EMBL/GenBank/DDBJ databases">
        <authorList>
            <consortium name="Pathogen Informatics"/>
        </authorList>
    </citation>
    <scope>NUCLEOTIDE SEQUENCE</scope>
</reference>
<dbReference type="InterPro" id="IPR039155">
    <property type="entry name" value="MLEC"/>
</dbReference>
<protein>
    <recommendedName>
        <fullName evidence="10">Malectin domain-containing protein</fullName>
    </recommendedName>
</protein>
<evidence type="ECO:0000259" key="10">
    <source>
        <dbReference type="Pfam" id="PF11721"/>
    </source>
</evidence>
<dbReference type="Gene3D" id="2.60.120.430">
    <property type="entry name" value="Galactose-binding lectin"/>
    <property type="match status" value="1"/>
</dbReference>
<keyword evidence="7" id="KW-0472">Membrane</keyword>
<evidence type="ECO:0000256" key="3">
    <source>
        <dbReference type="ARBA" id="ARBA00022692"/>
    </source>
</evidence>
<evidence type="ECO:0000256" key="6">
    <source>
        <dbReference type="ARBA" id="ARBA00022989"/>
    </source>
</evidence>
<dbReference type="OrthoDB" id="10013439at2759"/>
<keyword evidence="4" id="KW-0732">Signal</keyword>
<keyword evidence="8" id="KW-0325">Glycoprotein</keyword>
<keyword evidence="6" id="KW-1133">Transmembrane helix</keyword>
<evidence type="ECO:0000256" key="5">
    <source>
        <dbReference type="ARBA" id="ARBA00022824"/>
    </source>
</evidence>
<dbReference type="GO" id="GO:0005789">
    <property type="term" value="C:endoplasmic reticulum membrane"/>
    <property type="evidence" value="ECO:0007669"/>
    <property type="project" value="UniProtKB-SubCell"/>
</dbReference>
<keyword evidence="5" id="KW-0256">Endoplasmic reticulum</keyword>
<dbReference type="Proteomes" id="UP000784294">
    <property type="component" value="Unassembled WGS sequence"/>
</dbReference>
<accession>A0A3S5ABM4</accession>
<sequence length="232" mass="26153">MKGFILRFFEGIFYACLLKLSFDMPLRLHFFSVVLLLSFRTCSTYDVIFAINCGGGAHVDSNGISYDPDTLETGIASSHGLSLAIMRVNELDRRLYQTERYSTDSFSYKLPVPPDGDYVLVLKFSEVWFRDPGQKVFDVKINDDISLIKNLDIYASVGFATAHDERFQLKFLNGNLYVQDESTVLSVDHFTVDFKKGARDNPKINAILLLRGYLDGTGPSALFDFTSKVMSS</sequence>
<evidence type="ECO:0000313" key="11">
    <source>
        <dbReference type="EMBL" id="VEL19761.1"/>
    </source>
</evidence>
<dbReference type="EMBL" id="CAAALY010043147">
    <property type="protein sequence ID" value="VEL19761.1"/>
    <property type="molecule type" value="Genomic_DNA"/>
</dbReference>
<dbReference type="PANTHER" id="PTHR13460">
    <property type="match status" value="1"/>
</dbReference>
<name>A0A3S5ABM4_9PLAT</name>
<keyword evidence="9" id="KW-0119">Carbohydrate metabolism</keyword>
<gene>
    <name evidence="11" type="ORF">PXEA_LOCUS13201</name>
</gene>
<keyword evidence="3" id="KW-0812">Transmembrane</keyword>
<feature type="domain" description="Malectin" evidence="10">
    <location>
        <begin position="47"/>
        <end position="207"/>
    </location>
</feature>
<dbReference type="PANTHER" id="PTHR13460:SF0">
    <property type="entry name" value="MALECTIN"/>
    <property type="match status" value="1"/>
</dbReference>
<evidence type="ECO:0000256" key="2">
    <source>
        <dbReference type="ARBA" id="ARBA00009141"/>
    </source>
</evidence>
<comment type="caution">
    <text evidence="11">The sequence shown here is derived from an EMBL/GenBank/DDBJ whole genome shotgun (WGS) entry which is preliminary data.</text>
</comment>
<proteinExistence type="inferred from homology"/>
<evidence type="ECO:0000256" key="7">
    <source>
        <dbReference type="ARBA" id="ARBA00023136"/>
    </source>
</evidence>
<evidence type="ECO:0000256" key="4">
    <source>
        <dbReference type="ARBA" id="ARBA00022729"/>
    </source>
</evidence>
<dbReference type="InterPro" id="IPR021720">
    <property type="entry name" value="Malectin_dom"/>
</dbReference>
<evidence type="ECO:0000256" key="8">
    <source>
        <dbReference type="ARBA" id="ARBA00023180"/>
    </source>
</evidence>
<evidence type="ECO:0000256" key="9">
    <source>
        <dbReference type="ARBA" id="ARBA00023277"/>
    </source>
</evidence>
<dbReference type="GO" id="GO:0030246">
    <property type="term" value="F:carbohydrate binding"/>
    <property type="evidence" value="ECO:0007669"/>
    <property type="project" value="InterPro"/>
</dbReference>
<organism evidence="11 12">
    <name type="scientific">Protopolystoma xenopodis</name>
    <dbReference type="NCBI Taxonomy" id="117903"/>
    <lineage>
        <taxon>Eukaryota</taxon>
        <taxon>Metazoa</taxon>
        <taxon>Spiralia</taxon>
        <taxon>Lophotrochozoa</taxon>
        <taxon>Platyhelminthes</taxon>
        <taxon>Monogenea</taxon>
        <taxon>Polyopisthocotylea</taxon>
        <taxon>Polystomatidea</taxon>
        <taxon>Polystomatidae</taxon>
        <taxon>Protopolystoma</taxon>
    </lineage>
</organism>
<evidence type="ECO:0000313" key="12">
    <source>
        <dbReference type="Proteomes" id="UP000784294"/>
    </source>
</evidence>